<proteinExistence type="predicted"/>
<dbReference type="Proteomes" id="UP001062846">
    <property type="component" value="Chromosome 3"/>
</dbReference>
<evidence type="ECO:0000313" key="2">
    <source>
        <dbReference type="Proteomes" id="UP001062846"/>
    </source>
</evidence>
<name>A0ACC0PFZ8_RHOML</name>
<gene>
    <name evidence="1" type="ORF">RHMOL_Rhmol03G0120800</name>
</gene>
<organism evidence="1 2">
    <name type="scientific">Rhododendron molle</name>
    <name type="common">Chinese azalea</name>
    <name type="synonym">Azalea mollis</name>
    <dbReference type="NCBI Taxonomy" id="49168"/>
    <lineage>
        <taxon>Eukaryota</taxon>
        <taxon>Viridiplantae</taxon>
        <taxon>Streptophyta</taxon>
        <taxon>Embryophyta</taxon>
        <taxon>Tracheophyta</taxon>
        <taxon>Spermatophyta</taxon>
        <taxon>Magnoliopsida</taxon>
        <taxon>eudicotyledons</taxon>
        <taxon>Gunneridae</taxon>
        <taxon>Pentapetalae</taxon>
        <taxon>asterids</taxon>
        <taxon>Ericales</taxon>
        <taxon>Ericaceae</taxon>
        <taxon>Ericoideae</taxon>
        <taxon>Rhodoreae</taxon>
        <taxon>Rhododendron</taxon>
    </lineage>
</organism>
<sequence>MPISTPTTPSLSLSPPPPPPPSLSTMDTLEDHRNLIMKRGRTKRQTPQSPIPFSISTNGNDDGSKGDNFNYALTEEEEEMANCLILLAQGNSSNHPSSIGHDHDQTESKFTSKRISEAGNDVIYQCRTCDRAFPSFQALGGHMASHKKSMNKPLSSDEEKEDQKFKAPVSSPASLPPQLTNENTSFHGNSNGSSRIHECWICGAEFASGQALGGHMRRHRTSENRYEVKRERSELSFDLDLNFPAPVSDHERETKFGFGTAKKQKQNRSGLVLSTAPTFVGCHY</sequence>
<reference evidence="1" key="1">
    <citation type="submission" date="2022-02" db="EMBL/GenBank/DDBJ databases">
        <title>Plant Genome Project.</title>
        <authorList>
            <person name="Zhang R.-G."/>
        </authorList>
    </citation>
    <scope>NUCLEOTIDE SEQUENCE</scope>
    <source>
        <strain evidence="1">AT1</strain>
    </source>
</reference>
<keyword evidence="2" id="KW-1185">Reference proteome</keyword>
<evidence type="ECO:0000313" key="1">
    <source>
        <dbReference type="EMBL" id="KAI8563588.1"/>
    </source>
</evidence>
<dbReference type="EMBL" id="CM046390">
    <property type="protein sequence ID" value="KAI8563588.1"/>
    <property type="molecule type" value="Genomic_DNA"/>
</dbReference>
<comment type="caution">
    <text evidence="1">The sequence shown here is derived from an EMBL/GenBank/DDBJ whole genome shotgun (WGS) entry which is preliminary data.</text>
</comment>
<accession>A0ACC0PFZ8</accession>
<protein>
    <submittedName>
        <fullName evidence="1">Uncharacterized protein</fullName>
    </submittedName>
</protein>